<reference evidence="3 4" key="1">
    <citation type="journal article" date="2010" name="Nature">
        <title>Genome sequencing and analysis of the model grass Brachypodium distachyon.</title>
        <authorList>
            <consortium name="International Brachypodium Initiative"/>
        </authorList>
    </citation>
    <scope>NUCLEOTIDE SEQUENCE [LARGE SCALE GENOMIC DNA]</scope>
    <source>
        <strain evidence="3">Bd21</strain>
        <strain evidence="4">cv. Bd21</strain>
    </source>
</reference>
<feature type="region of interest" description="Disordered" evidence="1">
    <location>
        <begin position="84"/>
        <end position="137"/>
    </location>
</feature>
<proteinExistence type="predicted"/>
<gene>
    <name evidence="4" type="primary">LOC104582522</name>
    <name evidence="3" type="ORF">BRADI_2g07180v3</name>
</gene>
<feature type="compositionally biased region" description="Acidic residues" evidence="1">
    <location>
        <begin position="118"/>
        <end position="137"/>
    </location>
</feature>
<evidence type="ECO:0000313" key="5">
    <source>
        <dbReference type="Proteomes" id="UP000008810"/>
    </source>
</evidence>
<dbReference type="EMBL" id="CM000881">
    <property type="protein sequence ID" value="KQK03335.1"/>
    <property type="molecule type" value="Genomic_DNA"/>
</dbReference>
<dbReference type="OMA" id="VFRCDDG"/>
<protein>
    <submittedName>
        <fullName evidence="3 4">Uncharacterized protein</fullName>
    </submittedName>
</protein>
<reference evidence="3" key="2">
    <citation type="submission" date="2017-06" db="EMBL/GenBank/DDBJ databases">
        <title>WGS assembly of Brachypodium distachyon.</title>
        <authorList>
            <consortium name="The International Brachypodium Initiative"/>
            <person name="Lucas S."/>
            <person name="Harmon-Smith M."/>
            <person name="Lail K."/>
            <person name="Tice H."/>
            <person name="Grimwood J."/>
            <person name="Bruce D."/>
            <person name="Barry K."/>
            <person name="Shu S."/>
            <person name="Lindquist E."/>
            <person name="Wang M."/>
            <person name="Pitluck S."/>
            <person name="Vogel J.P."/>
            <person name="Garvin D.F."/>
            <person name="Mockler T.C."/>
            <person name="Schmutz J."/>
            <person name="Rokhsar D."/>
            <person name="Bevan M.W."/>
        </authorList>
    </citation>
    <scope>NUCLEOTIDE SEQUENCE</scope>
    <source>
        <strain evidence="3">Bd21</strain>
    </source>
</reference>
<feature type="chain" id="PRO_5014094515" evidence="2">
    <location>
        <begin position="25"/>
        <end position="153"/>
    </location>
</feature>
<dbReference type="eggNOG" id="ENOG502R3N7">
    <property type="taxonomic scope" value="Eukaryota"/>
</dbReference>
<dbReference type="HOGENOM" id="CLU_1629445_0_0_1"/>
<accession>I1HDC7</accession>
<organism evidence="4">
    <name type="scientific">Brachypodium distachyon</name>
    <name type="common">Purple false brome</name>
    <name type="synonym">Trachynia distachya</name>
    <dbReference type="NCBI Taxonomy" id="15368"/>
    <lineage>
        <taxon>Eukaryota</taxon>
        <taxon>Viridiplantae</taxon>
        <taxon>Streptophyta</taxon>
        <taxon>Embryophyta</taxon>
        <taxon>Tracheophyta</taxon>
        <taxon>Spermatophyta</taxon>
        <taxon>Magnoliopsida</taxon>
        <taxon>Liliopsida</taxon>
        <taxon>Poales</taxon>
        <taxon>Poaceae</taxon>
        <taxon>BOP clade</taxon>
        <taxon>Pooideae</taxon>
        <taxon>Stipodae</taxon>
        <taxon>Brachypodieae</taxon>
        <taxon>Brachypodium</taxon>
    </lineage>
</organism>
<evidence type="ECO:0000256" key="1">
    <source>
        <dbReference type="SAM" id="MobiDB-lite"/>
    </source>
</evidence>
<evidence type="ECO:0000313" key="3">
    <source>
        <dbReference type="EMBL" id="KQK03335.1"/>
    </source>
</evidence>
<dbReference type="GeneID" id="104582522"/>
<reference evidence="4" key="3">
    <citation type="submission" date="2018-08" db="UniProtKB">
        <authorList>
            <consortium name="EnsemblPlants"/>
        </authorList>
    </citation>
    <scope>IDENTIFICATION</scope>
    <source>
        <strain evidence="4">cv. Bd21</strain>
    </source>
</reference>
<keyword evidence="5" id="KW-1185">Reference proteome</keyword>
<keyword evidence="2" id="KW-0732">Signal</keyword>
<dbReference type="KEGG" id="bdi:104582522"/>
<sequence length="153" mass="16391">MARASAAVVLFALLCCLLVDLYPARRPGELPPQVITAAHDPVGDPREASAEPLLPTKLVALEEVDPVRRAPQVFQCGGEDVAAAVTASSSSEEGAQPRPESGAEEEAGIMGWFRGSDTDCDDSGSDTDCDSDSDDEHDGGWIMGWFWRLARRF</sequence>
<dbReference type="RefSeq" id="XP_010230634.1">
    <property type="nucleotide sequence ID" value="XM_010232332.3"/>
</dbReference>
<dbReference type="Proteomes" id="UP000008810">
    <property type="component" value="Chromosome 2"/>
</dbReference>
<name>I1HDC7_BRADI</name>
<dbReference type="Gramene" id="KQK03335">
    <property type="protein sequence ID" value="KQK03335"/>
    <property type="gene ID" value="BRADI_2g07180v3"/>
</dbReference>
<dbReference type="AlphaFoldDB" id="I1HDC7"/>
<evidence type="ECO:0000313" key="4">
    <source>
        <dbReference type="EnsemblPlants" id="KQK03335"/>
    </source>
</evidence>
<feature type="signal peptide" evidence="2">
    <location>
        <begin position="1"/>
        <end position="24"/>
    </location>
</feature>
<dbReference type="EnsemblPlants" id="KQK03335">
    <property type="protein sequence ID" value="KQK03335"/>
    <property type="gene ID" value="BRADI_2g07180v3"/>
</dbReference>
<evidence type="ECO:0000256" key="2">
    <source>
        <dbReference type="SAM" id="SignalP"/>
    </source>
</evidence>